<keyword evidence="4" id="KW-1185">Reference proteome</keyword>
<evidence type="ECO:0000313" key="3">
    <source>
        <dbReference type="EMBL" id="ELR22092.1"/>
    </source>
</evidence>
<sequence length="82" mass="9103">MDEREQKQQKVACECCEYLTLPERGAWNYGANAVSLPVGRGNFARWGACEERFAGKTRPPRPNELVQLPTTSPTPRPGAPTD</sequence>
<dbReference type="RefSeq" id="XP_004348550.1">
    <property type="nucleotide sequence ID" value="XM_004348500.1"/>
</dbReference>
<dbReference type="InterPro" id="IPR025983">
    <property type="entry name" value="Cys_rich_CPCC"/>
</dbReference>
<gene>
    <name evidence="3" type="ORF">ACA1_158880</name>
</gene>
<proteinExistence type="predicted"/>
<dbReference type="EMBL" id="KB007890">
    <property type="protein sequence ID" value="ELR22092.1"/>
    <property type="molecule type" value="Genomic_DNA"/>
</dbReference>
<organism evidence="3 4">
    <name type="scientific">Acanthamoeba castellanii (strain ATCC 30010 / Neff)</name>
    <dbReference type="NCBI Taxonomy" id="1257118"/>
    <lineage>
        <taxon>Eukaryota</taxon>
        <taxon>Amoebozoa</taxon>
        <taxon>Discosea</taxon>
        <taxon>Longamoebia</taxon>
        <taxon>Centramoebida</taxon>
        <taxon>Acanthamoebidae</taxon>
        <taxon>Acanthamoeba</taxon>
    </lineage>
</organism>
<evidence type="ECO:0000313" key="4">
    <source>
        <dbReference type="Proteomes" id="UP000011083"/>
    </source>
</evidence>
<dbReference type="Proteomes" id="UP000011083">
    <property type="component" value="Unassembled WGS sequence"/>
</dbReference>
<accession>L8HA52</accession>
<dbReference type="AlphaFoldDB" id="L8HA52"/>
<protein>
    <recommendedName>
        <fullName evidence="2">Cysteine-rich CPCC domain-containing protein</fullName>
    </recommendedName>
</protein>
<evidence type="ECO:0000256" key="1">
    <source>
        <dbReference type="SAM" id="MobiDB-lite"/>
    </source>
</evidence>
<reference evidence="3 4" key="1">
    <citation type="journal article" date="2013" name="Genome Biol.">
        <title>Genome of Acanthamoeba castellanii highlights extensive lateral gene transfer and early evolution of tyrosine kinase signaling.</title>
        <authorList>
            <person name="Clarke M."/>
            <person name="Lohan A.J."/>
            <person name="Liu B."/>
            <person name="Lagkouvardos I."/>
            <person name="Roy S."/>
            <person name="Zafar N."/>
            <person name="Bertelli C."/>
            <person name="Schilde C."/>
            <person name="Kianianmomeni A."/>
            <person name="Burglin T.R."/>
            <person name="Frech C."/>
            <person name="Turcotte B."/>
            <person name="Kopec K.O."/>
            <person name="Synnott J.M."/>
            <person name="Choo C."/>
            <person name="Paponov I."/>
            <person name="Finkler A."/>
            <person name="Soon Heng Tan C."/>
            <person name="Hutchins A.P."/>
            <person name="Weinmeier T."/>
            <person name="Rattei T."/>
            <person name="Chu J.S."/>
            <person name="Gimenez G."/>
            <person name="Irimia M."/>
            <person name="Rigden D.J."/>
            <person name="Fitzpatrick D.A."/>
            <person name="Lorenzo-Morales J."/>
            <person name="Bateman A."/>
            <person name="Chiu C.H."/>
            <person name="Tang P."/>
            <person name="Hegemann P."/>
            <person name="Fromm H."/>
            <person name="Raoult D."/>
            <person name="Greub G."/>
            <person name="Miranda-Saavedra D."/>
            <person name="Chen N."/>
            <person name="Nash P."/>
            <person name="Ginger M.L."/>
            <person name="Horn M."/>
            <person name="Schaap P."/>
            <person name="Caler L."/>
            <person name="Loftus B."/>
        </authorList>
    </citation>
    <scope>NUCLEOTIDE SEQUENCE [LARGE SCALE GENOMIC DNA]</scope>
    <source>
        <strain evidence="3 4">Neff</strain>
    </source>
</reference>
<feature type="domain" description="Cysteine-rich CPCC" evidence="2">
    <location>
        <begin position="26"/>
        <end position="64"/>
    </location>
</feature>
<name>L8HA52_ACACF</name>
<feature type="compositionally biased region" description="Pro residues" evidence="1">
    <location>
        <begin position="72"/>
        <end position="82"/>
    </location>
</feature>
<dbReference type="Pfam" id="PF14206">
    <property type="entry name" value="Cys_rich_CPCC"/>
    <property type="match status" value="1"/>
</dbReference>
<dbReference type="VEuPathDB" id="AmoebaDB:ACA1_158880"/>
<dbReference type="GeneID" id="14923016"/>
<feature type="region of interest" description="Disordered" evidence="1">
    <location>
        <begin position="54"/>
        <end position="82"/>
    </location>
</feature>
<evidence type="ECO:0000259" key="2">
    <source>
        <dbReference type="Pfam" id="PF14206"/>
    </source>
</evidence>
<dbReference type="KEGG" id="acan:ACA1_158880"/>